<dbReference type="Proteomes" id="UP000694888">
    <property type="component" value="Unplaced"/>
</dbReference>
<dbReference type="GeneID" id="101849480"/>
<reference evidence="4" key="1">
    <citation type="submission" date="2025-08" db="UniProtKB">
        <authorList>
            <consortium name="RefSeq"/>
        </authorList>
    </citation>
    <scope>IDENTIFICATION</scope>
</reference>
<feature type="region of interest" description="Disordered" evidence="1">
    <location>
        <begin position="187"/>
        <end position="383"/>
    </location>
</feature>
<protein>
    <submittedName>
        <fullName evidence="4">Leucine-rich repeat extensin-like protein 5</fullName>
    </submittedName>
</protein>
<evidence type="ECO:0000256" key="1">
    <source>
        <dbReference type="SAM" id="MobiDB-lite"/>
    </source>
</evidence>
<evidence type="ECO:0000313" key="4">
    <source>
        <dbReference type="RefSeq" id="XP_005104345.1"/>
    </source>
</evidence>
<dbReference type="RefSeq" id="XP_005104345.1">
    <property type="nucleotide sequence ID" value="XM_005104288.2"/>
</dbReference>
<evidence type="ECO:0000313" key="3">
    <source>
        <dbReference type="Proteomes" id="UP000694888"/>
    </source>
</evidence>
<feature type="transmembrane region" description="Helical" evidence="2">
    <location>
        <begin position="73"/>
        <end position="95"/>
    </location>
</feature>
<feature type="transmembrane region" description="Helical" evidence="2">
    <location>
        <begin position="138"/>
        <end position="159"/>
    </location>
</feature>
<evidence type="ECO:0000256" key="2">
    <source>
        <dbReference type="SAM" id="Phobius"/>
    </source>
</evidence>
<feature type="compositionally biased region" description="Gly residues" evidence="1">
    <location>
        <begin position="187"/>
        <end position="201"/>
    </location>
</feature>
<feature type="compositionally biased region" description="Polar residues" evidence="1">
    <location>
        <begin position="322"/>
        <end position="338"/>
    </location>
</feature>
<keyword evidence="2" id="KW-1133">Transmembrane helix</keyword>
<feature type="transmembrane region" description="Helical" evidence="2">
    <location>
        <begin position="12"/>
        <end position="32"/>
    </location>
</feature>
<dbReference type="Gene3D" id="1.20.140.150">
    <property type="match status" value="1"/>
</dbReference>
<proteinExistence type="predicted"/>
<keyword evidence="2" id="KW-0812">Transmembrane</keyword>
<name>A0ABM0JY69_APLCA</name>
<sequence length="383" mass="40704">MASESKPKGYLWVFRAGIGFILLAALLFLLGFCTTNWHDDDVTSWGLWEKCEGASCSSITSDSLPAYHIATQAFQVIALVLYIVSPIAHFFFFCSNKDNSTSWKTRIFDVGYALGAAFHLSSIPLFGLEHPTSSTLSWSFNMSAASVAIGVVGIILVIISRRKAMKNFGFRKPNRIGARASLVGFAGGSRTGGRSSPGGSSGKNSKSNTPRGSTHDSRWAQGGGGRGRNLPPSPLVRDSSYPPPPPGPSPFATYTSGAPYPKGYGQQAVPRNAIHQGGIHRGIHPGVETYPPPPQPHPSHYQTPHPPPGMNAANPAYPPSGPITQGYMSNPQAMSQGPQHFAPPSTSSSYPSPEQPSAPIDDGSYPPSYSEVVGGDHNTAEKQ</sequence>
<feature type="transmembrane region" description="Helical" evidence="2">
    <location>
        <begin position="107"/>
        <end position="126"/>
    </location>
</feature>
<keyword evidence="2" id="KW-0472">Membrane</keyword>
<keyword evidence="3" id="KW-1185">Reference proteome</keyword>
<gene>
    <name evidence="4" type="primary">LOC101849480</name>
</gene>
<accession>A0ABM0JY69</accession>
<feature type="compositionally biased region" description="Low complexity" evidence="1">
    <location>
        <begin position="343"/>
        <end position="359"/>
    </location>
</feature>
<organism evidence="3 4">
    <name type="scientific">Aplysia californica</name>
    <name type="common">California sea hare</name>
    <dbReference type="NCBI Taxonomy" id="6500"/>
    <lineage>
        <taxon>Eukaryota</taxon>
        <taxon>Metazoa</taxon>
        <taxon>Spiralia</taxon>
        <taxon>Lophotrochozoa</taxon>
        <taxon>Mollusca</taxon>
        <taxon>Gastropoda</taxon>
        <taxon>Heterobranchia</taxon>
        <taxon>Euthyneura</taxon>
        <taxon>Tectipleura</taxon>
        <taxon>Aplysiida</taxon>
        <taxon>Aplysioidea</taxon>
        <taxon>Aplysiidae</taxon>
        <taxon>Aplysia</taxon>
    </lineage>
</organism>